<dbReference type="EMBL" id="MU157833">
    <property type="protein sequence ID" value="KAF9531925.1"/>
    <property type="molecule type" value="Genomic_DNA"/>
</dbReference>
<keyword evidence="3" id="KW-1185">Reference proteome</keyword>
<dbReference type="OrthoDB" id="2555519at2759"/>
<feature type="compositionally biased region" description="Low complexity" evidence="1">
    <location>
        <begin position="186"/>
        <end position="208"/>
    </location>
</feature>
<dbReference type="Proteomes" id="UP000807306">
    <property type="component" value="Unassembled WGS sequence"/>
</dbReference>
<proteinExistence type="predicted"/>
<feature type="compositionally biased region" description="Polar residues" evidence="1">
    <location>
        <begin position="103"/>
        <end position="120"/>
    </location>
</feature>
<evidence type="ECO:0000313" key="2">
    <source>
        <dbReference type="EMBL" id="KAF9531925.1"/>
    </source>
</evidence>
<feature type="compositionally biased region" description="Polar residues" evidence="1">
    <location>
        <begin position="18"/>
        <end position="34"/>
    </location>
</feature>
<gene>
    <name evidence="2" type="ORF">CPB83DRAFT_47987</name>
</gene>
<feature type="compositionally biased region" description="Acidic residues" evidence="1">
    <location>
        <begin position="438"/>
        <end position="449"/>
    </location>
</feature>
<evidence type="ECO:0000256" key="1">
    <source>
        <dbReference type="SAM" id="MobiDB-lite"/>
    </source>
</evidence>
<reference evidence="2" key="1">
    <citation type="submission" date="2020-11" db="EMBL/GenBank/DDBJ databases">
        <authorList>
            <consortium name="DOE Joint Genome Institute"/>
            <person name="Ahrendt S."/>
            <person name="Riley R."/>
            <person name="Andreopoulos W."/>
            <person name="Labutti K."/>
            <person name="Pangilinan J."/>
            <person name="Ruiz-Duenas F.J."/>
            <person name="Barrasa J.M."/>
            <person name="Sanchez-Garcia M."/>
            <person name="Camarero S."/>
            <person name="Miyauchi S."/>
            <person name="Serrano A."/>
            <person name="Linde D."/>
            <person name="Babiker R."/>
            <person name="Drula E."/>
            <person name="Ayuso-Fernandez I."/>
            <person name="Pacheco R."/>
            <person name="Padilla G."/>
            <person name="Ferreira P."/>
            <person name="Barriuso J."/>
            <person name="Kellner H."/>
            <person name="Castanera R."/>
            <person name="Alfaro M."/>
            <person name="Ramirez L."/>
            <person name="Pisabarro A.G."/>
            <person name="Kuo A."/>
            <person name="Tritt A."/>
            <person name="Lipzen A."/>
            <person name="He G."/>
            <person name="Yan M."/>
            <person name="Ng V."/>
            <person name="Cullen D."/>
            <person name="Martin F."/>
            <person name="Rosso M.-N."/>
            <person name="Henrissat B."/>
            <person name="Hibbett D."/>
            <person name="Martinez A.T."/>
            <person name="Grigoriev I.V."/>
        </authorList>
    </citation>
    <scope>NUCLEOTIDE SEQUENCE</scope>
    <source>
        <strain evidence="2">CBS 506.95</strain>
    </source>
</reference>
<feature type="compositionally biased region" description="Low complexity" evidence="1">
    <location>
        <begin position="396"/>
        <end position="410"/>
    </location>
</feature>
<accession>A0A9P6EN46</accession>
<feature type="region of interest" description="Disordered" evidence="1">
    <location>
        <begin position="645"/>
        <end position="679"/>
    </location>
</feature>
<evidence type="ECO:0000313" key="3">
    <source>
        <dbReference type="Proteomes" id="UP000807306"/>
    </source>
</evidence>
<dbReference type="AlphaFoldDB" id="A0A9P6EN46"/>
<feature type="compositionally biased region" description="Low complexity" evidence="1">
    <location>
        <begin position="314"/>
        <end position="331"/>
    </location>
</feature>
<feature type="compositionally biased region" description="Polar residues" evidence="1">
    <location>
        <begin position="64"/>
        <end position="87"/>
    </location>
</feature>
<feature type="compositionally biased region" description="Polar residues" evidence="1">
    <location>
        <begin position="265"/>
        <end position="296"/>
    </location>
</feature>
<dbReference type="PANTHER" id="PTHR38701:SF1">
    <property type="entry name" value="UP-REGULATED DURING SEPTATION PROTEIN 1 DOMAIN-CONTAINING PROTEIN"/>
    <property type="match status" value="1"/>
</dbReference>
<sequence length="679" mass="72386">MDSGPTLKHKVTVKFNHLKTSTPARPPSRSNVENIPSRPASPAKSYVTTSSVVEPAAFRPKAKVNSSATTRKAATIKSPTIVTSNVPSRPGSPSKLTPRLRNGVTSPTTGPSSKVPSTSRGPALRSPPAVSAPVTPELRNRSLTNASGASSSISPLEDTRSRTGSVSLHHAASFSVFPKPPPMGLSVSERNGSASASSSPRMGPSRSVIGIPDRGMASSPSLRIRSKVTSVAKPADTSAPPTPTTLGPSPAFPSGRSQAVRARTASISSNLSQQLGNQMAGSPPSQQFYPITTASPAANPHRFQSSRPPPRTISPPSVNQIFQSFSQQPPSKLRRDESPSPRNRAPQARVASIQAKVDPASIPLPPLSPPASSVSFSSRSSASRSSVSVIDDKRPASQSSSASSRLSPASTQQQNGNMDHLKSTLDNLMDYTSGLPSAEDDDASEDQGGDDERKVKATAKSKRKIADLEITNRSLLAINSSLEATKHRQAKEIRELKRKLRESRLILPPSAYRAVKSSLDPSEIADDEEDVDDGDDSQEDEAQAEKDEIYQRIKMTIEGLVKSGQRALERQVSDFPEGGKGSAKVLTAEEVEDWHQSSVTDGDPIKLRMNRLLQLGNDTLHDDNDSSYASIHQYDTDDLDVSFDQSNQSLTSEDEVESMTILPGSPSSSPPPIFITKPS</sequence>
<protein>
    <submittedName>
        <fullName evidence="2">Uncharacterized protein</fullName>
    </submittedName>
</protein>
<feature type="region of interest" description="Disordered" evidence="1">
    <location>
        <begin position="516"/>
        <end position="548"/>
    </location>
</feature>
<comment type="caution">
    <text evidence="2">The sequence shown here is derived from an EMBL/GenBank/DDBJ whole genome shotgun (WGS) entry which is preliminary data.</text>
</comment>
<name>A0A9P6EN46_9AGAR</name>
<feature type="compositionally biased region" description="Polar residues" evidence="1">
    <location>
        <begin position="141"/>
        <end position="154"/>
    </location>
</feature>
<feature type="compositionally biased region" description="Acidic residues" evidence="1">
    <location>
        <begin position="523"/>
        <end position="542"/>
    </location>
</feature>
<feature type="region of interest" description="Disordered" evidence="1">
    <location>
        <begin position="1"/>
        <end position="463"/>
    </location>
</feature>
<feature type="compositionally biased region" description="Low complexity" evidence="1">
    <location>
        <begin position="370"/>
        <end position="389"/>
    </location>
</feature>
<dbReference type="PANTHER" id="PTHR38701">
    <property type="entry name" value="CHROMOSOME 8, WHOLE GENOME SHOTGUN SEQUENCE"/>
    <property type="match status" value="1"/>
</dbReference>
<organism evidence="2 3">
    <name type="scientific">Crepidotus variabilis</name>
    <dbReference type="NCBI Taxonomy" id="179855"/>
    <lineage>
        <taxon>Eukaryota</taxon>
        <taxon>Fungi</taxon>
        <taxon>Dikarya</taxon>
        <taxon>Basidiomycota</taxon>
        <taxon>Agaricomycotina</taxon>
        <taxon>Agaricomycetes</taxon>
        <taxon>Agaricomycetidae</taxon>
        <taxon>Agaricales</taxon>
        <taxon>Agaricineae</taxon>
        <taxon>Crepidotaceae</taxon>
        <taxon>Crepidotus</taxon>
    </lineage>
</organism>